<protein>
    <submittedName>
        <fullName evidence="2">Uncharacterized protein</fullName>
    </submittedName>
</protein>
<name>A0ABD0KTN8_9CAEN</name>
<gene>
    <name evidence="2" type="ORF">BaRGS_00018540</name>
</gene>
<reference evidence="2 3" key="1">
    <citation type="journal article" date="2023" name="Sci. Data">
        <title>Genome assembly of the Korean intertidal mud-creeper Batillaria attramentaria.</title>
        <authorList>
            <person name="Patra A.K."/>
            <person name="Ho P.T."/>
            <person name="Jun S."/>
            <person name="Lee S.J."/>
            <person name="Kim Y."/>
            <person name="Won Y.J."/>
        </authorList>
    </citation>
    <scope>NUCLEOTIDE SEQUENCE [LARGE SCALE GENOMIC DNA]</scope>
    <source>
        <strain evidence="2">Wonlab-2016</strain>
    </source>
</reference>
<dbReference type="Proteomes" id="UP001519460">
    <property type="component" value="Unassembled WGS sequence"/>
</dbReference>
<proteinExistence type="predicted"/>
<evidence type="ECO:0000313" key="3">
    <source>
        <dbReference type="Proteomes" id="UP001519460"/>
    </source>
</evidence>
<dbReference type="EMBL" id="JACVVK020000129">
    <property type="protein sequence ID" value="KAK7490195.1"/>
    <property type="molecule type" value="Genomic_DNA"/>
</dbReference>
<organism evidence="2 3">
    <name type="scientific">Batillaria attramentaria</name>
    <dbReference type="NCBI Taxonomy" id="370345"/>
    <lineage>
        <taxon>Eukaryota</taxon>
        <taxon>Metazoa</taxon>
        <taxon>Spiralia</taxon>
        <taxon>Lophotrochozoa</taxon>
        <taxon>Mollusca</taxon>
        <taxon>Gastropoda</taxon>
        <taxon>Caenogastropoda</taxon>
        <taxon>Sorbeoconcha</taxon>
        <taxon>Cerithioidea</taxon>
        <taxon>Batillariidae</taxon>
        <taxon>Batillaria</taxon>
    </lineage>
</organism>
<accession>A0ABD0KTN8</accession>
<evidence type="ECO:0000256" key="1">
    <source>
        <dbReference type="SAM" id="MobiDB-lite"/>
    </source>
</evidence>
<comment type="caution">
    <text evidence="2">The sequence shown here is derived from an EMBL/GenBank/DDBJ whole genome shotgun (WGS) entry which is preliminary data.</text>
</comment>
<feature type="region of interest" description="Disordered" evidence="1">
    <location>
        <begin position="87"/>
        <end position="114"/>
    </location>
</feature>
<feature type="region of interest" description="Disordered" evidence="1">
    <location>
        <begin position="36"/>
        <end position="57"/>
    </location>
</feature>
<keyword evidence="3" id="KW-1185">Reference proteome</keyword>
<feature type="compositionally biased region" description="Polar residues" evidence="1">
    <location>
        <begin position="103"/>
        <end position="114"/>
    </location>
</feature>
<dbReference type="AlphaFoldDB" id="A0ABD0KTN8"/>
<sequence length="174" mass="19160">MGQKGLSFAVAGFLDMSFGQWACTALLITTSNSHVRHARDVRSRTSRSIPTDGLPLPPPPAPPPHFTQDHIVCCRLRSDRTHGYSPFGRTIVPITSGRPARPSSETRSSNQTGSIQHWPMTLACGGMELCICYVRDAEAEEEELYIMTPERSFSLSPLSLLATTPLPGRPRDRQ</sequence>
<evidence type="ECO:0000313" key="2">
    <source>
        <dbReference type="EMBL" id="KAK7490195.1"/>
    </source>
</evidence>